<dbReference type="EMBL" id="UYJE01003118">
    <property type="protein sequence ID" value="VDI16680.1"/>
    <property type="molecule type" value="Genomic_DNA"/>
</dbReference>
<keyword evidence="5" id="KW-0539">Nucleus</keyword>
<evidence type="ECO:0000313" key="8">
    <source>
        <dbReference type="EMBL" id="VDI16680.1"/>
    </source>
</evidence>
<dbReference type="SUPFAM" id="SSF56399">
    <property type="entry name" value="ADP-ribosylation"/>
    <property type="match status" value="1"/>
</dbReference>
<reference evidence="8" key="1">
    <citation type="submission" date="2018-11" db="EMBL/GenBank/DDBJ databases">
        <authorList>
            <person name="Alioto T."/>
            <person name="Alioto T."/>
        </authorList>
    </citation>
    <scope>NUCLEOTIDE SEQUENCE</scope>
</reference>
<accession>A0A8B6DB73</accession>
<organism evidence="8 9">
    <name type="scientific">Mytilus galloprovincialis</name>
    <name type="common">Mediterranean mussel</name>
    <dbReference type="NCBI Taxonomy" id="29158"/>
    <lineage>
        <taxon>Eukaryota</taxon>
        <taxon>Metazoa</taxon>
        <taxon>Spiralia</taxon>
        <taxon>Lophotrochozoa</taxon>
        <taxon>Mollusca</taxon>
        <taxon>Bivalvia</taxon>
        <taxon>Autobranchia</taxon>
        <taxon>Pteriomorphia</taxon>
        <taxon>Mytilida</taxon>
        <taxon>Mytiloidea</taxon>
        <taxon>Mytilidae</taxon>
        <taxon>Mytilinae</taxon>
        <taxon>Mytilus</taxon>
    </lineage>
</organism>
<name>A0A8B6DB73_MYTGA</name>
<evidence type="ECO:0000256" key="6">
    <source>
        <dbReference type="RuleBase" id="RU362114"/>
    </source>
</evidence>
<evidence type="ECO:0000256" key="4">
    <source>
        <dbReference type="ARBA" id="ARBA00023027"/>
    </source>
</evidence>
<gene>
    <name evidence="8" type="ORF">MGAL_10B010320</name>
</gene>
<dbReference type="GO" id="GO:0005737">
    <property type="term" value="C:cytoplasm"/>
    <property type="evidence" value="ECO:0007669"/>
    <property type="project" value="TreeGrafter"/>
</dbReference>
<keyword evidence="3 6" id="KW-0808">Transferase</keyword>
<evidence type="ECO:0000256" key="5">
    <source>
        <dbReference type="ARBA" id="ARBA00023242"/>
    </source>
</evidence>
<dbReference type="Pfam" id="PF00644">
    <property type="entry name" value="PARP"/>
    <property type="match status" value="1"/>
</dbReference>
<dbReference type="OrthoDB" id="10047254at2759"/>
<dbReference type="Proteomes" id="UP000596742">
    <property type="component" value="Unassembled WGS sequence"/>
</dbReference>
<dbReference type="InterPro" id="IPR041588">
    <property type="entry name" value="Integrase_H2C2"/>
</dbReference>
<proteinExistence type="predicted"/>
<evidence type="ECO:0000259" key="7">
    <source>
        <dbReference type="PROSITE" id="PS51059"/>
    </source>
</evidence>
<dbReference type="GO" id="GO:0005634">
    <property type="term" value="C:nucleus"/>
    <property type="evidence" value="ECO:0007669"/>
    <property type="project" value="UniProtKB-SubCell"/>
</dbReference>
<dbReference type="InterPro" id="IPR012317">
    <property type="entry name" value="Poly(ADP-ribose)pol_cat_dom"/>
</dbReference>
<keyword evidence="2 6" id="KW-0328">Glycosyltransferase</keyword>
<dbReference type="Gene3D" id="1.10.340.70">
    <property type="match status" value="1"/>
</dbReference>
<dbReference type="PROSITE" id="PS51059">
    <property type="entry name" value="PARP_CATALYTIC"/>
    <property type="match status" value="1"/>
</dbReference>
<evidence type="ECO:0000256" key="3">
    <source>
        <dbReference type="ARBA" id="ARBA00022679"/>
    </source>
</evidence>
<dbReference type="InterPro" id="IPR052056">
    <property type="entry name" value="Mono-ARTD/PARP"/>
</dbReference>
<evidence type="ECO:0000256" key="2">
    <source>
        <dbReference type="ARBA" id="ARBA00022676"/>
    </source>
</evidence>
<dbReference type="AlphaFoldDB" id="A0A8B6DB73"/>
<dbReference type="PANTHER" id="PTHR14453">
    <property type="entry name" value="PARP/ZINC FINGER CCCH TYPE DOMAIN CONTAINING PROTEIN"/>
    <property type="match status" value="1"/>
</dbReference>
<dbReference type="Gene3D" id="3.90.228.10">
    <property type="match status" value="1"/>
</dbReference>
<dbReference type="EC" id="2.4.2.-" evidence="6"/>
<evidence type="ECO:0000313" key="9">
    <source>
        <dbReference type="Proteomes" id="UP000596742"/>
    </source>
</evidence>
<comment type="caution">
    <text evidence="8">The sequence shown here is derived from an EMBL/GenBank/DDBJ whole genome shotgun (WGS) entry which is preliminary data.</text>
</comment>
<dbReference type="GO" id="GO:0010629">
    <property type="term" value="P:negative regulation of gene expression"/>
    <property type="evidence" value="ECO:0007669"/>
    <property type="project" value="TreeGrafter"/>
</dbReference>
<protein>
    <recommendedName>
        <fullName evidence="6">Poly [ADP-ribose] polymerase</fullName>
        <shortName evidence="6">PARP</shortName>
        <ecNumber evidence="6">2.4.2.-</ecNumber>
    </recommendedName>
</protein>
<dbReference type="FunFam" id="1.10.340.70:FF:000001">
    <property type="entry name" value="Retrovirus-related Pol polyprotein from transposon gypsy-like Protein"/>
    <property type="match status" value="1"/>
</dbReference>
<keyword evidence="4 6" id="KW-0520">NAD</keyword>
<dbReference type="Pfam" id="PF17921">
    <property type="entry name" value="Integrase_H2C2"/>
    <property type="match status" value="1"/>
</dbReference>
<keyword evidence="9" id="KW-1185">Reference proteome</keyword>
<feature type="domain" description="PARP catalytic" evidence="7">
    <location>
        <begin position="289"/>
        <end position="499"/>
    </location>
</feature>
<evidence type="ECO:0000256" key="1">
    <source>
        <dbReference type="ARBA" id="ARBA00004123"/>
    </source>
</evidence>
<dbReference type="GO" id="GO:0003950">
    <property type="term" value="F:NAD+ poly-ADP-ribosyltransferase activity"/>
    <property type="evidence" value="ECO:0007669"/>
    <property type="project" value="UniProtKB-UniRule"/>
</dbReference>
<sequence>MEDWQKFKLEIDNIKELSSKIDHRKDTESKIRVTTRQQHYKNPGTNRTWLAKYTNQEMSVFQKEDENLKILHQWMSSGSIPDRDKAASLNPAVRRYWLNWQNVVLVEGVIFQKWILDEDGKYNLQLIVPAILQKEIMINCHDTPFSGHLGVAKTKDKMRQNFTWYGIGKDVTSHIKMCQICNRLKNSSRKPTAPLVDYRVAYRSSPHPATGHTPNFMMLGREINISSSILFPFPKEKDYDNEDQYITRLRAKMMEVYSIARNHLKSYAERQKRDHDTRIFHRDRGISKWPQEWEDQGSRNLKAFRLLNSSLEYKTVENKFIESVFSGRPEWSSQFNKQTFKVTKIERVQNMSLYDMYKGEKALLENQNPEGTKNELELWHGTPNKTVNMINSYGFKQFHKSTKELKWDEGVYFTADASHAAMKGMTTAHAADEQCIYMCKVLTGVHCKREIGMLELPFRQDGTMLKFDSAADAKYDPVAGYIIFNFKQAYPQYCIKYKY</sequence>
<comment type="subcellular location">
    <subcellularLocation>
        <location evidence="1">Nucleus</location>
    </subcellularLocation>
</comment>
<dbReference type="GO" id="GO:0003714">
    <property type="term" value="F:transcription corepressor activity"/>
    <property type="evidence" value="ECO:0007669"/>
    <property type="project" value="TreeGrafter"/>
</dbReference>
<dbReference type="PANTHER" id="PTHR14453:SF67">
    <property type="entry name" value="POLY [ADP-RIBOSE] POLYMERASE"/>
    <property type="match status" value="1"/>
</dbReference>